<gene>
    <name evidence="1" type="ORF">UFOPK2754_01235</name>
    <name evidence="2" type="ORF">UFOPK3543_00922</name>
    <name evidence="3" type="ORF">UFOPK3967_02243</name>
</gene>
<evidence type="ECO:0000313" key="2">
    <source>
        <dbReference type="EMBL" id="CAB4902149.1"/>
    </source>
</evidence>
<dbReference type="EMBL" id="CAFBMH010000024">
    <property type="protein sequence ID" value="CAB4902149.1"/>
    <property type="molecule type" value="Genomic_DNA"/>
</dbReference>
<dbReference type="Gene3D" id="3.40.50.280">
    <property type="entry name" value="Cobalamin-binding domain"/>
    <property type="match status" value="1"/>
</dbReference>
<name>A0A6J7GFJ6_9ZZZZ</name>
<evidence type="ECO:0000313" key="3">
    <source>
        <dbReference type="EMBL" id="CAB5011207.1"/>
    </source>
</evidence>
<sequence length="111" mass="11619">MWLGFRGPFGRKGIGEMVPRRAKQAGIDHIHPHALGADMPGDELVRFRTEHSIDVAVISLTNPGTADLAAATAERIRGSGTPAILGGPGRSLNDLLAEAKAALSKRAAKTS</sequence>
<accession>A0A6J7GFJ6</accession>
<protein>
    <submittedName>
        <fullName evidence="2">Unannotated protein</fullName>
    </submittedName>
</protein>
<dbReference type="SUPFAM" id="SSF52242">
    <property type="entry name" value="Cobalamin (vitamin B12)-binding domain"/>
    <property type="match status" value="1"/>
</dbReference>
<dbReference type="GO" id="GO:0046872">
    <property type="term" value="F:metal ion binding"/>
    <property type="evidence" value="ECO:0007669"/>
    <property type="project" value="InterPro"/>
</dbReference>
<dbReference type="AlphaFoldDB" id="A0A6J7GFJ6"/>
<dbReference type="EMBL" id="CAFBOS010000162">
    <property type="protein sequence ID" value="CAB5011207.1"/>
    <property type="molecule type" value="Genomic_DNA"/>
</dbReference>
<dbReference type="EMBL" id="CAEZYR010000038">
    <property type="protein sequence ID" value="CAB4741896.1"/>
    <property type="molecule type" value="Genomic_DNA"/>
</dbReference>
<reference evidence="2" key="1">
    <citation type="submission" date="2020-05" db="EMBL/GenBank/DDBJ databases">
        <authorList>
            <person name="Chiriac C."/>
            <person name="Salcher M."/>
            <person name="Ghai R."/>
            <person name="Kavagutti S V."/>
        </authorList>
    </citation>
    <scope>NUCLEOTIDE SEQUENCE</scope>
</reference>
<proteinExistence type="predicted"/>
<dbReference type="GO" id="GO:0031419">
    <property type="term" value="F:cobalamin binding"/>
    <property type="evidence" value="ECO:0007669"/>
    <property type="project" value="InterPro"/>
</dbReference>
<organism evidence="2">
    <name type="scientific">freshwater metagenome</name>
    <dbReference type="NCBI Taxonomy" id="449393"/>
    <lineage>
        <taxon>unclassified sequences</taxon>
        <taxon>metagenomes</taxon>
        <taxon>ecological metagenomes</taxon>
    </lineage>
</organism>
<dbReference type="InterPro" id="IPR036724">
    <property type="entry name" value="Cobalamin-bd_sf"/>
</dbReference>
<evidence type="ECO:0000313" key="1">
    <source>
        <dbReference type="EMBL" id="CAB4741896.1"/>
    </source>
</evidence>